<proteinExistence type="predicted"/>
<name>X0ZY90_9ZZZZ</name>
<accession>X0ZY90</accession>
<feature type="domain" description="PurM-like N-terminal" evidence="1">
    <location>
        <begin position="24"/>
        <end position="89"/>
    </location>
</feature>
<dbReference type="GO" id="GO:0006189">
    <property type="term" value="P:'de novo' IMP biosynthetic process"/>
    <property type="evidence" value="ECO:0007669"/>
    <property type="project" value="InterPro"/>
</dbReference>
<feature type="non-terminal residue" evidence="2">
    <location>
        <position position="99"/>
    </location>
</feature>
<dbReference type="InterPro" id="IPR036921">
    <property type="entry name" value="PurM-like_N_sf"/>
</dbReference>
<reference evidence="2" key="1">
    <citation type="journal article" date="2014" name="Front. Microbiol.">
        <title>High frequency of phylogenetically diverse reductive dehalogenase-homologous genes in deep subseafloor sedimentary metagenomes.</title>
        <authorList>
            <person name="Kawai M."/>
            <person name="Futagami T."/>
            <person name="Toyoda A."/>
            <person name="Takaki Y."/>
            <person name="Nishi S."/>
            <person name="Hori S."/>
            <person name="Arai W."/>
            <person name="Tsubouchi T."/>
            <person name="Morono Y."/>
            <person name="Uchiyama I."/>
            <person name="Ito T."/>
            <person name="Fujiyama A."/>
            <person name="Inagaki F."/>
            <person name="Takami H."/>
        </authorList>
    </citation>
    <scope>NUCLEOTIDE SEQUENCE</scope>
    <source>
        <strain evidence="2">Expedition CK06-06</strain>
    </source>
</reference>
<dbReference type="InterPro" id="IPR010074">
    <property type="entry name" value="PRibForGlyAmidine_synth_PurL"/>
</dbReference>
<dbReference type="InterPro" id="IPR016188">
    <property type="entry name" value="PurM-like_N"/>
</dbReference>
<dbReference type="Pfam" id="PF00586">
    <property type="entry name" value="AIRS"/>
    <property type="match status" value="1"/>
</dbReference>
<gene>
    <name evidence="2" type="ORF">S01H4_12611</name>
</gene>
<sequence length="99" mass="10718">MLKSTIMRVTEELDRPWCLSVFEDNAGVIDFDGHWALCFKVETHNHPSAVEPYGGAATGIGGVVRDPLGTGLGSKPILNTDVFCFAPPDFSDEKLPRGV</sequence>
<dbReference type="GO" id="GO:0004642">
    <property type="term" value="F:phosphoribosylformylglycinamidine synthase activity"/>
    <property type="evidence" value="ECO:0007669"/>
    <property type="project" value="InterPro"/>
</dbReference>
<dbReference type="AlphaFoldDB" id="X0ZY90"/>
<dbReference type="EMBL" id="BART01005401">
    <property type="protein sequence ID" value="GAG65438.1"/>
    <property type="molecule type" value="Genomic_DNA"/>
</dbReference>
<dbReference type="Gene3D" id="3.30.1330.10">
    <property type="entry name" value="PurM-like, N-terminal domain"/>
    <property type="match status" value="1"/>
</dbReference>
<dbReference type="SUPFAM" id="SSF55326">
    <property type="entry name" value="PurM N-terminal domain-like"/>
    <property type="match status" value="1"/>
</dbReference>
<organism evidence="2">
    <name type="scientific">marine sediment metagenome</name>
    <dbReference type="NCBI Taxonomy" id="412755"/>
    <lineage>
        <taxon>unclassified sequences</taxon>
        <taxon>metagenomes</taxon>
        <taxon>ecological metagenomes</taxon>
    </lineage>
</organism>
<dbReference type="PANTHER" id="PTHR43555">
    <property type="entry name" value="PHOSPHORIBOSYLFORMYLGLYCINAMIDINE SYNTHASE SUBUNIT PURL"/>
    <property type="match status" value="1"/>
</dbReference>
<dbReference type="PANTHER" id="PTHR43555:SF1">
    <property type="entry name" value="PHOSPHORIBOSYLFORMYLGLYCINAMIDINE SYNTHASE SUBUNIT PURL"/>
    <property type="match status" value="1"/>
</dbReference>
<comment type="caution">
    <text evidence="2">The sequence shown here is derived from an EMBL/GenBank/DDBJ whole genome shotgun (WGS) entry which is preliminary data.</text>
</comment>
<evidence type="ECO:0000259" key="1">
    <source>
        <dbReference type="Pfam" id="PF00586"/>
    </source>
</evidence>
<protein>
    <recommendedName>
        <fullName evidence="1">PurM-like N-terminal domain-containing protein</fullName>
    </recommendedName>
</protein>
<evidence type="ECO:0000313" key="2">
    <source>
        <dbReference type="EMBL" id="GAG65438.1"/>
    </source>
</evidence>